<reference evidence="3" key="3">
    <citation type="submission" date="2017-05" db="EMBL/GenBank/DDBJ databases">
        <authorList>
            <person name="Song R."/>
            <person name="Chenine A.L."/>
            <person name="Ruprecht R.M."/>
        </authorList>
    </citation>
    <scope>NUCLEOTIDE SEQUENCE</scope>
    <source>
        <strain evidence="3">SCGC AB-777_F03</strain>
    </source>
</reference>
<evidence type="ECO:0000313" key="2">
    <source>
        <dbReference type="EMBL" id="MCC5446830.1"/>
    </source>
</evidence>
<name>A0A2T9WLW8_NANST</name>
<reference evidence="3" key="1">
    <citation type="journal article" date="2015" name="Appl. Environ. Microbiol.">
        <title>Nanoarchaeota, Their Sulfolobales Host, and Nanoarchaeota Virus Distribution across Yellowstone National Park Hot Springs.</title>
        <authorList>
            <person name="Munson-McGee J.H."/>
            <person name="Field E.K."/>
            <person name="Bateson M."/>
            <person name="Rooney C."/>
            <person name="Stepanauskas R."/>
            <person name="Young M.J."/>
        </authorList>
    </citation>
    <scope>NUCLEOTIDE SEQUENCE [LARGE SCALE GENOMIC DNA]</scope>
    <source>
        <strain evidence="3">SCGC AB-777_F03</strain>
    </source>
</reference>
<accession>A0A2T9WLW8</accession>
<evidence type="ECO:0000313" key="3">
    <source>
        <dbReference type="EMBL" id="PVU68828.1"/>
    </source>
</evidence>
<protein>
    <submittedName>
        <fullName evidence="3">Uncharacterized protein</fullName>
    </submittedName>
</protein>
<keyword evidence="1" id="KW-0812">Transmembrane</keyword>
<proteinExistence type="predicted"/>
<dbReference type="EMBL" id="QEFP02000003">
    <property type="protein sequence ID" value="MCC5446830.1"/>
    <property type="molecule type" value="Genomic_DNA"/>
</dbReference>
<reference evidence="2" key="4">
    <citation type="submission" date="2021-11" db="EMBL/GenBank/DDBJ databases">
        <authorList>
            <person name="Munson-Mcgee J."/>
            <person name="Field E."/>
            <person name="Bateson M."/>
            <person name="Rooney C."/>
            <person name="Stepanauskas R."/>
            <person name="Young M."/>
        </authorList>
    </citation>
    <scope>NUCLEOTIDE SEQUENCE</scope>
    <source>
        <strain evidence="2">SCGC AB-777_F03</strain>
    </source>
</reference>
<evidence type="ECO:0000256" key="1">
    <source>
        <dbReference type="SAM" id="Phobius"/>
    </source>
</evidence>
<dbReference type="AlphaFoldDB" id="A0A2T9WLW8"/>
<keyword evidence="1" id="KW-1133">Transmembrane helix</keyword>
<dbReference type="Proteomes" id="UP000245509">
    <property type="component" value="Unassembled WGS sequence"/>
</dbReference>
<reference evidence="2" key="2">
    <citation type="submission" date="2017-05" db="EMBL/GenBank/DDBJ databases">
        <authorList>
            <person name="Munson-Mcgee J.H."/>
        </authorList>
    </citation>
    <scope>NUCLEOTIDE SEQUENCE</scope>
    <source>
        <strain evidence="2">SCGC AB-777_F03</strain>
    </source>
</reference>
<sequence length="70" mass="7994">MKSQMMTHGSAFMVALIIAAILLVAYSYFEYHNFTGGFSDFVTLFQHYYIQVGIIFLIGFIFGYTQGKAY</sequence>
<organism evidence="3">
    <name type="scientific">Nanobsidianus stetteri</name>
    <dbReference type="NCBI Taxonomy" id="1294122"/>
    <lineage>
        <taxon>Archaea</taxon>
        <taxon>Nanobdellota</taxon>
        <taxon>Candidatus Nanoarchaeia</taxon>
        <taxon>Nanoarchaeales</taxon>
        <taxon>Nanopusillaceae</taxon>
        <taxon>Candidatus Nanobsidianus</taxon>
    </lineage>
</organism>
<feature type="transmembrane region" description="Helical" evidence="1">
    <location>
        <begin position="12"/>
        <end position="28"/>
    </location>
</feature>
<gene>
    <name evidence="2" type="ORF">DDW03_000195</name>
    <name evidence="3" type="ORF">DDW03_00595</name>
</gene>
<feature type="transmembrane region" description="Helical" evidence="1">
    <location>
        <begin position="48"/>
        <end position="65"/>
    </location>
</feature>
<dbReference type="RefSeq" id="WP_228615048.1">
    <property type="nucleotide sequence ID" value="NZ_QEFP02000003.1"/>
</dbReference>
<comment type="caution">
    <text evidence="3">The sequence shown here is derived from an EMBL/GenBank/DDBJ whole genome shotgun (WGS) entry which is preliminary data.</text>
</comment>
<keyword evidence="1" id="KW-0472">Membrane</keyword>
<dbReference type="EMBL" id="QEFP01000002">
    <property type="protein sequence ID" value="PVU68828.1"/>
    <property type="molecule type" value="Genomic_DNA"/>
</dbReference>